<feature type="transmembrane region" description="Helical" evidence="7">
    <location>
        <begin position="147"/>
        <end position="167"/>
    </location>
</feature>
<feature type="transmembrane region" description="Helical" evidence="7">
    <location>
        <begin position="179"/>
        <end position="203"/>
    </location>
</feature>
<dbReference type="GO" id="GO:0005886">
    <property type="term" value="C:plasma membrane"/>
    <property type="evidence" value="ECO:0007669"/>
    <property type="project" value="UniProtKB-SubCell"/>
</dbReference>
<evidence type="ECO:0000256" key="6">
    <source>
        <dbReference type="ARBA" id="ARBA00023136"/>
    </source>
</evidence>
<dbReference type="Pfam" id="PF01914">
    <property type="entry name" value="MarC"/>
    <property type="match status" value="1"/>
</dbReference>
<dbReference type="Proteomes" id="UP000318521">
    <property type="component" value="Unassembled WGS sequence"/>
</dbReference>
<feature type="transmembrane region" description="Helical" evidence="7">
    <location>
        <begin position="40"/>
        <end position="66"/>
    </location>
</feature>
<dbReference type="PANTHER" id="PTHR33508">
    <property type="entry name" value="UPF0056 MEMBRANE PROTEIN YHCE"/>
    <property type="match status" value="1"/>
</dbReference>
<comment type="caution">
    <text evidence="8">The sequence shown here is derived from an EMBL/GenBank/DDBJ whole genome shotgun (WGS) entry which is preliminary data.</text>
</comment>
<feature type="transmembrane region" description="Helical" evidence="7">
    <location>
        <begin position="72"/>
        <end position="90"/>
    </location>
</feature>
<name>A0A553ZZZ8_9BACI</name>
<dbReference type="EMBL" id="VLXZ01000004">
    <property type="protein sequence ID" value="TSB47024.1"/>
    <property type="molecule type" value="Genomic_DNA"/>
</dbReference>
<evidence type="ECO:0000256" key="2">
    <source>
        <dbReference type="ARBA" id="ARBA00009784"/>
    </source>
</evidence>
<dbReference type="RefSeq" id="WP_143848254.1">
    <property type="nucleotide sequence ID" value="NZ_VLXZ01000004.1"/>
</dbReference>
<organism evidence="8 9">
    <name type="scientific">Alkalicoccobacillus porphyridii</name>
    <dbReference type="NCBI Taxonomy" id="2597270"/>
    <lineage>
        <taxon>Bacteria</taxon>
        <taxon>Bacillati</taxon>
        <taxon>Bacillota</taxon>
        <taxon>Bacilli</taxon>
        <taxon>Bacillales</taxon>
        <taxon>Bacillaceae</taxon>
        <taxon>Alkalicoccobacillus</taxon>
    </lineage>
</organism>
<dbReference type="OrthoDB" id="21094at2"/>
<proteinExistence type="inferred from homology"/>
<evidence type="ECO:0000313" key="8">
    <source>
        <dbReference type="EMBL" id="TSB47024.1"/>
    </source>
</evidence>
<keyword evidence="4 7" id="KW-0812">Transmembrane</keyword>
<keyword evidence="9" id="KW-1185">Reference proteome</keyword>
<protein>
    <recommendedName>
        <fullName evidence="7">UPF0056 membrane protein</fullName>
    </recommendedName>
</protein>
<gene>
    <name evidence="8" type="ORF">FN960_08375</name>
</gene>
<comment type="caution">
    <text evidence="7">Lacks conserved residue(s) required for the propagation of feature annotation.</text>
</comment>
<accession>A0A553ZZZ8</accession>
<dbReference type="NCBIfam" id="TIGR00427">
    <property type="entry name" value="NAAT family transporter"/>
    <property type="match status" value="1"/>
</dbReference>
<dbReference type="AlphaFoldDB" id="A0A553ZZZ8"/>
<comment type="similarity">
    <text evidence="2 7">Belongs to the UPF0056 (MarC) family.</text>
</comment>
<keyword evidence="6 7" id="KW-0472">Membrane</keyword>
<reference evidence="8 9" key="1">
    <citation type="submission" date="2019-07" db="EMBL/GenBank/DDBJ databases">
        <authorList>
            <person name="Park Y.J."/>
            <person name="Jeong S.E."/>
            <person name="Jung H.S."/>
        </authorList>
    </citation>
    <scope>NUCLEOTIDE SEQUENCE [LARGE SCALE GENOMIC DNA]</scope>
    <source>
        <strain evidence="9">P16(2019)</strain>
    </source>
</reference>
<dbReference type="PANTHER" id="PTHR33508:SF1">
    <property type="entry name" value="UPF0056 MEMBRANE PROTEIN YHCE"/>
    <property type="match status" value="1"/>
</dbReference>
<feature type="transmembrane region" description="Helical" evidence="7">
    <location>
        <begin position="6"/>
        <end position="28"/>
    </location>
</feature>
<evidence type="ECO:0000256" key="5">
    <source>
        <dbReference type="ARBA" id="ARBA00022989"/>
    </source>
</evidence>
<keyword evidence="5 7" id="KW-1133">Transmembrane helix</keyword>
<sequence length="210" mass="22788">MFSFTLQAVISIFAIMNPLGNVPIFLALTKSNSSKERRQMAFKACLTAFIILTIVLVSGSILFKAFNITVDALRIAGGIIIFGIGYKLVIGTSTHSHQLHEKEHEVAVEKEDVSITPLGIPLLAGPGTIATVMSLSTKQEDQLSHSLGILVAYTAILLVTYLIFYYSSWINDKLNQTELAVITRLMGLIVTVIAVEMIVSGLIKIIPVLG</sequence>
<evidence type="ECO:0000256" key="3">
    <source>
        <dbReference type="ARBA" id="ARBA00022475"/>
    </source>
</evidence>
<keyword evidence="3" id="KW-1003">Cell membrane</keyword>
<evidence type="ECO:0000256" key="4">
    <source>
        <dbReference type="ARBA" id="ARBA00022692"/>
    </source>
</evidence>
<evidence type="ECO:0000256" key="1">
    <source>
        <dbReference type="ARBA" id="ARBA00004651"/>
    </source>
</evidence>
<comment type="subcellular location">
    <subcellularLocation>
        <location evidence="1 7">Cell membrane</location>
        <topology evidence="1 7">Multi-pass membrane protein</topology>
    </subcellularLocation>
</comment>
<evidence type="ECO:0000256" key="7">
    <source>
        <dbReference type="RuleBase" id="RU362048"/>
    </source>
</evidence>
<evidence type="ECO:0000313" key="9">
    <source>
        <dbReference type="Proteomes" id="UP000318521"/>
    </source>
</evidence>
<dbReference type="InterPro" id="IPR002771">
    <property type="entry name" value="Multi_antbiot-R_MarC"/>
</dbReference>